<protein>
    <submittedName>
        <fullName evidence="2">Uncharacterized protein</fullName>
    </submittedName>
</protein>
<organism evidence="2 3">
    <name type="scientific">Carsonella ruddii (strain PV)</name>
    <dbReference type="NCBI Taxonomy" id="387662"/>
    <lineage>
        <taxon>Bacteria</taxon>
        <taxon>Pseudomonadati</taxon>
        <taxon>Pseudomonadota</taxon>
        <taxon>Gammaproteobacteria</taxon>
        <taxon>Oceanospirillales</taxon>
        <taxon>Halomonadaceae</taxon>
        <taxon>Zymobacter group</taxon>
        <taxon>Candidatus Carsonella</taxon>
    </lineage>
</organism>
<keyword evidence="1" id="KW-0472">Membrane</keyword>
<dbReference type="EMBL" id="AP009180">
    <property type="protein sequence ID" value="BAF35202.1"/>
    <property type="molecule type" value="Genomic_DNA"/>
</dbReference>
<proteinExistence type="predicted"/>
<sequence length="246" mass="30109">MFVNKNYHFLFLLIKFNSKLKFKKNSYGTNSKNFFFLTKNVFFLSFLKQIKKIKILTIKIFQNKVFLPVAKIIINKNSLVLYKKNIGLILYYPCIYNICKIIFYLKKIFYKKNKNKKKNTFFFLKIHKNLISKILYLKIKIKNTNFINHNDVFKDNILFYGNTLSSIIDFNNYNYLHFKVDFKILKLEMNYNYSINNILLLENFNNFKKKNNNLYIYMFYFSRIKKLKIFKKSKSYNSYIKKVFYD</sequence>
<keyword evidence="1" id="KW-1133">Transmembrane helix</keyword>
<dbReference type="RefSeq" id="WP_011672394.1">
    <property type="nucleotide sequence ID" value="NC_008512.1"/>
</dbReference>
<dbReference type="HOGENOM" id="CLU_1127499_0_0_6"/>
<evidence type="ECO:0000313" key="2">
    <source>
        <dbReference type="EMBL" id="BAF35202.1"/>
    </source>
</evidence>
<gene>
    <name evidence="2" type="ordered locus">CRP_171</name>
</gene>
<name>Q05FG9_CARRP</name>
<dbReference type="Proteomes" id="UP000000777">
    <property type="component" value="Chromosome"/>
</dbReference>
<feature type="transmembrane region" description="Helical" evidence="1">
    <location>
        <begin position="86"/>
        <end position="105"/>
    </location>
</feature>
<dbReference type="OrthoDB" id="9777460at2"/>
<keyword evidence="1" id="KW-0812">Transmembrane</keyword>
<evidence type="ECO:0000256" key="1">
    <source>
        <dbReference type="SAM" id="Phobius"/>
    </source>
</evidence>
<dbReference type="Gene3D" id="3.90.1200.10">
    <property type="match status" value="1"/>
</dbReference>
<evidence type="ECO:0000313" key="3">
    <source>
        <dbReference type="Proteomes" id="UP000000777"/>
    </source>
</evidence>
<accession>Q05FG9</accession>
<reference evidence="2 3" key="1">
    <citation type="journal article" date="2006" name="Science">
        <title>The 160-kilobase genome of the bacterial endosymbiont Carsonella.</title>
        <authorList>
            <person name="Nakabachi A."/>
            <person name="Yamashita A."/>
            <person name="Toh H."/>
            <person name="Ishikawa H."/>
            <person name="Dunbar H."/>
            <person name="Moran N."/>
            <person name="Hattori M."/>
        </authorList>
    </citation>
    <scope>NUCLEOTIDE SEQUENCE [LARGE SCALE GENOMIC DNA]</scope>
    <source>
        <strain evidence="2 3">PV</strain>
    </source>
</reference>
<dbReference type="KEGG" id="crp:CRP_171"/>
<dbReference type="STRING" id="387662.CRP_171"/>
<dbReference type="AlphaFoldDB" id="Q05FG9"/>